<organism evidence="6 7">
    <name type="scientific">Phrynocephalus forsythii</name>
    <dbReference type="NCBI Taxonomy" id="171643"/>
    <lineage>
        <taxon>Eukaryota</taxon>
        <taxon>Metazoa</taxon>
        <taxon>Chordata</taxon>
        <taxon>Craniata</taxon>
        <taxon>Vertebrata</taxon>
        <taxon>Euteleostomi</taxon>
        <taxon>Lepidosauria</taxon>
        <taxon>Squamata</taxon>
        <taxon>Bifurcata</taxon>
        <taxon>Unidentata</taxon>
        <taxon>Episquamata</taxon>
        <taxon>Toxicofera</taxon>
        <taxon>Iguania</taxon>
        <taxon>Acrodonta</taxon>
        <taxon>Agamidae</taxon>
        <taxon>Agaminae</taxon>
        <taxon>Phrynocephalus</taxon>
    </lineage>
</organism>
<dbReference type="GO" id="GO:0006338">
    <property type="term" value="P:chromatin remodeling"/>
    <property type="evidence" value="ECO:0007669"/>
    <property type="project" value="TreeGrafter"/>
</dbReference>
<dbReference type="Proteomes" id="UP001142489">
    <property type="component" value="Unassembled WGS sequence"/>
</dbReference>
<dbReference type="PANTHER" id="PTHR22747">
    <property type="entry name" value="NUCLEOPLASMIN"/>
    <property type="match status" value="1"/>
</dbReference>
<dbReference type="GO" id="GO:0005730">
    <property type="term" value="C:nucleolus"/>
    <property type="evidence" value="ECO:0007669"/>
    <property type="project" value="TreeGrafter"/>
</dbReference>
<dbReference type="AlphaFoldDB" id="A0A9Q1B0L9"/>
<dbReference type="OrthoDB" id="9900353at2759"/>
<comment type="subcellular location">
    <subcellularLocation>
        <location evidence="1">Nucleus</location>
    </subcellularLocation>
</comment>
<keyword evidence="7" id="KW-1185">Reference proteome</keyword>
<feature type="compositionally biased region" description="Acidic residues" evidence="4">
    <location>
        <begin position="136"/>
        <end position="167"/>
    </location>
</feature>
<dbReference type="GO" id="GO:0003723">
    <property type="term" value="F:RNA binding"/>
    <property type="evidence" value="ECO:0007669"/>
    <property type="project" value="TreeGrafter"/>
</dbReference>
<dbReference type="GO" id="GO:0003682">
    <property type="term" value="F:chromatin binding"/>
    <property type="evidence" value="ECO:0007669"/>
    <property type="project" value="TreeGrafter"/>
</dbReference>
<evidence type="ECO:0000313" key="6">
    <source>
        <dbReference type="EMBL" id="KAJ7325123.1"/>
    </source>
</evidence>
<dbReference type="InterPro" id="IPR036824">
    <property type="entry name" value="Nucleoplasmin_core_dom_sf"/>
</dbReference>
<dbReference type="FunFam" id="2.60.120.340:FF:000011">
    <property type="entry name" value="Nucleophosmin/nucleoplasmin 3"/>
    <property type="match status" value="1"/>
</dbReference>
<dbReference type="GO" id="GO:0005654">
    <property type="term" value="C:nucleoplasm"/>
    <property type="evidence" value="ECO:0007669"/>
    <property type="project" value="TreeGrafter"/>
</dbReference>
<name>A0A9Q1B0L9_9SAUR</name>
<dbReference type="EMBL" id="JAPFRF010000008">
    <property type="protein sequence ID" value="KAJ7325123.1"/>
    <property type="molecule type" value="Genomic_DNA"/>
</dbReference>
<feature type="region of interest" description="Disordered" evidence="4">
    <location>
        <begin position="130"/>
        <end position="179"/>
    </location>
</feature>
<dbReference type="InterPro" id="IPR024057">
    <property type="entry name" value="Nucleoplasmin_core_dom"/>
</dbReference>
<evidence type="ECO:0000256" key="4">
    <source>
        <dbReference type="SAM" id="MobiDB-lite"/>
    </source>
</evidence>
<keyword evidence="3" id="KW-0539">Nucleus</keyword>
<gene>
    <name evidence="6" type="ORF">JRQ81_018143</name>
</gene>
<dbReference type="PANTHER" id="PTHR22747:SF13">
    <property type="entry name" value="NUCLEOPLASMIN-3"/>
    <property type="match status" value="1"/>
</dbReference>
<dbReference type="Pfam" id="PF03066">
    <property type="entry name" value="Nucleoplasmin"/>
    <property type="match status" value="1"/>
</dbReference>
<reference evidence="6" key="1">
    <citation type="journal article" date="2023" name="DNA Res.">
        <title>Chromosome-level genome assembly of Phrynocephalus forsythii using third-generation DNA sequencing and Hi-C analysis.</title>
        <authorList>
            <person name="Qi Y."/>
            <person name="Zhao W."/>
            <person name="Zhao Y."/>
            <person name="Niu C."/>
            <person name="Cao S."/>
            <person name="Zhang Y."/>
        </authorList>
    </citation>
    <scope>NUCLEOTIDE SEQUENCE</scope>
    <source>
        <tissue evidence="6">Muscle</tissue>
    </source>
</reference>
<proteinExistence type="inferred from homology"/>
<dbReference type="SUPFAM" id="SSF69203">
    <property type="entry name" value="Nucleoplasmin-like core domain"/>
    <property type="match status" value="1"/>
</dbReference>
<comment type="caution">
    <text evidence="6">The sequence shown here is derived from an EMBL/GenBank/DDBJ whole genome shotgun (WGS) entry which is preliminary data.</text>
</comment>
<protein>
    <recommendedName>
        <fullName evidence="5">Nucleoplasmin core domain-containing protein</fullName>
    </recommendedName>
</protein>
<evidence type="ECO:0000256" key="3">
    <source>
        <dbReference type="ARBA" id="ARBA00023242"/>
    </source>
</evidence>
<evidence type="ECO:0000313" key="7">
    <source>
        <dbReference type="Proteomes" id="UP001142489"/>
    </source>
</evidence>
<feature type="domain" description="Nucleoplasmin core" evidence="5">
    <location>
        <begin position="29"/>
        <end position="127"/>
    </location>
</feature>
<accession>A0A9Q1B0L9</accession>
<dbReference type="GO" id="GO:0005737">
    <property type="term" value="C:cytoplasm"/>
    <property type="evidence" value="ECO:0007669"/>
    <property type="project" value="TreeGrafter"/>
</dbReference>
<evidence type="ECO:0000259" key="5">
    <source>
        <dbReference type="Pfam" id="PF03066"/>
    </source>
</evidence>
<evidence type="ECO:0000256" key="2">
    <source>
        <dbReference type="ARBA" id="ARBA00010744"/>
    </source>
</evidence>
<comment type="similarity">
    <text evidence="2">Belongs to the nucleoplasmin family.</text>
</comment>
<dbReference type="GO" id="GO:0042393">
    <property type="term" value="F:histone binding"/>
    <property type="evidence" value="ECO:0007669"/>
    <property type="project" value="TreeGrafter"/>
</dbReference>
<dbReference type="Gene3D" id="2.60.120.340">
    <property type="entry name" value="Nucleoplasmin core domain"/>
    <property type="match status" value="1"/>
</dbReference>
<evidence type="ECO:0000256" key="1">
    <source>
        <dbReference type="ARBA" id="ARBA00004123"/>
    </source>
</evidence>
<sequence>MRLWGSVREAAALRLQHLRRVRRHESEAGCELNSSAPSYTFKVCEDDESDHFLALDMVCLSEGAKDECNIVEVVGRDYQNKEITVPVANLKLSCQPSLCLEHFEFQPPVTFHLRSGSGPVHLAGQHQIFHRKDLSESSEEEEEDEDMNEEDSSTEEQEEDEDDDEDFSPIKPAKKQWKS</sequence>
<dbReference type="InterPro" id="IPR004301">
    <property type="entry name" value="Nucleoplasmin"/>
</dbReference>